<evidence type="ECO:0000313" key="5">
    <source>
        <dbReference type="EMBL" id="WJW67868.1"/>
    </source>
</evidence>
<protein>
    <submittedName>
        <fullName evidence="5">Aldo/keto reductase</fullName>
    </submittedName>
</protein>
<proteinExistence type="inferred from homology"/>
<reference evidence="5" key="1">
    <citation type="journal article" date="2024" name="Nature">
        <title>Anoxygenic phototroph of the Chloroflexota uses a type I reaction centre.</title>
        <authorList>
            <person name="Tsuji J.M."/>
            <person name="Shaw N.A."/>
            <person name="Nagashima S."/>
            <person name="Venkiteswaran J.J."/>
            <person name="Schiff S.L."/>
            <person name="Watanabe T."/>
            <person name="Fukui M."/>
            <person name="Hanada S."/>
            <person name="Tank M."/>
            <person name="Neufeld J.D."/>
        </authorList>
    </citation>
    <scope>NUCLEOTIDE SEQUENCE</scope>
    <source>
        <strain evidence="5">L227-S17</strain>
    </source>
</reference>
<dbReference type="Gene3D" id="3.20.20.100">
    <property type="entry name" value="NADP-dependent oxidoreductase domain"/>
    <property type="match status" value="1"/>
</dbReference>
<dbReference type="PRINTS" id="PR01577">
    <property type="entry name" value="KCNABCHANNEL"/>
</dbReference>
<dbReference type="SUPFAM" id="SSF51430">
    <property type="entry name" value="NAD(P)-linked oxidoreductase"/>
    <property type="match status" value="1"/>
</dbReference>
<dbReference type="Proteomes" id="UP001431572">
    <property type="component" value="Chromosome 1"/>
</dbReference>
<sequence length="338" mass="37978">MSKDIEIDQIESFAEDRYDRLQYRRCGRSGLLLPMISLGAWETFGGYRGEEVARECLFRAFDLGITHFDLANNYGRPPGNAEILVGKVIRQMPRDELIISSKAGYRMWAGPYGEWSSKKYLVASLDQSLKRLGLDYVDIFYSHRFDPDTPLEETMETLDLIVRQGKALYAGVSNYSGAAYEQAVKITQQKGLTSILIHQPRYNMLDRSAETDLFNYTLSNGSGVITYSPLAQGLLTDKYLKEALPTDSRAAEWWGKGKVEEVTDQIIRTKLLALNQLAQNRGQSLAQMALAWILRLPAVTSVLIGASKVTQIEENVAALQNLEFSAAELEEIDRITLS</sequence>
<name>A0ABY9B3X0_9CHLR</name>
<dbReference type="Pfam" id="PF00248">
    <property type="entry name" value="Aldo_ket_red"/>
    <property type="match status" value="1"/>
</dbReference>
<evidence type="ECO:0000313" key="6">
    <source>
        <dbReference type="Proteomes" id="UP001431572"/>
    </source>
</evidence>
<keyword evidence="2" id="KW-0521">NADP</keyword>
<dbReference type="PANTHER" id="PTHR43150">
    <property type="entry name" value="HYPERKINETIC, ISOFORM M"/>
    <property type="match status" value="1"/>
</dbReference>
<dbReference type="InterPro" id="IPR036812">
    <property type="entry name" value="NAD(P)_OxRdtase_dom_sf"/>
</dbReference>
<keyword evidence="3" id="KW-0560">Oxidoreductase</keyword>
<evidence type="ECO:0000256" key="3">
    <source>
        <dbReference type="ARBA" id="ARBA00023002"/>
    </source>
</evidence>
<dbReference type="InterPro" id="IPR023210">
    <property type="entry name" value="NADP_OxRdtase_dom"/>
</dbReference>
<comment type="similarity">
    <text evidence="1">Belongs to the shaker potassium channel beta subunit family.</text>
</comment>
<organism evidence="5 6">
    <name type="scientific">Candidatus Chlorohelix allophototropha</name>
    <dbReference type="NCBI Taxonomy" id="3003348"/>
    <lineage>
        <taxon>Bacteria</taxon>
        <taxon>Bacillati</taxon>
        <taxon>Chloroflexota</taxon>
        <taxon>Chloroflexia</taxon>
        <taxon>Candidatus Chloroheliales</taxon>
        <taxon>Candidatus Chloroheliaceae</taxon>
        <taxon>Candidatus Chlorohelix</taxon>
    </lineage>
</organism>
<dbReference type="RefSeq" id="WP_341469759.1">
    <property type="nucleotide sequence ID" value="NZ_CP128399.1"/>
</dbReference>
<evidence type="ECO:0000256" key="2">
    <source>
        <dbReference type="ARBA" id="ARBA00022857"/>
    </source>
</evidence>
<dbReference type="EMBL" id="CP128399">
    <property type="protein sequence ID" value="WJW67868.1"/>
    <property type="molecule type" value="Genomic_DNA"/>
</dbReference>
<accession>A0ABY9B3X0</accession>
<feature type="domain" description="NADP-dependent oxidoreductase" evidence="4">
    <location>
        <begin position="36"/>
        <end position="335"/>
    </location>
</feature>
<evidence type="ECO:0000259" key="4">
    <source>
        <dbReference type="Pfam" id="PF00248"/>
    </source>
</evidence>
<gene>
    <name evidence="5" type="ORF">OZ401_001151</name>
</gene>
<evidence type="ECO:0000256" key="1">
    <source>
        <dbReference type="ARBA" id="ARBA00006515"/>
    </source>
</evidence>
<dbReference type="CDD" id="cd19089">
    <property type="entry name" value="AKR_AKR14A1_2"/>
    <property type="match status" value="1"/>
</dbReference>
<dbReference type="PANTHER" id="PTHR43150:SF4">
    <property type="entry name" value="L-GLYCERALDEHYDE 3-PHOSPHATE REDUCTASE"/>
    <property type="match status" value="1"/>
</dbReference>
<keyword evidence="6" id="KW-1185">Reference proteome</keyword>
<dbReference type="InterPro" id="IPR005399">
    <property type="entry name" value="K_chnl_volt-dep_bsu_KCNAB-rel"/>
</dbReference>